<dbReference type="SUPFAM" id="SSF48695">
    <property type="entry name" value="Multiheme cytochromes"/>
    <property type="match status" value="1"/>
</dbReference>
<dbReference type="InterPro" id="IPR036280">
    <property type="entry name" value="Multihaem_cyt_sf"/>
</dbReference>
<protein>
    <recommendedName>
        <fullName evidence="2">Cytochrome c-552/4 domain-containing protein</fullName>
    </recommendedName>
</protein>
<dbReference type="Pfam" id="PF13435">
    <property type="entry name" value="Cytochrome_C554"/>
    <property type="match status" value="2"/>
</dbReference>
<keyword evidence="1" id="KW-0732">Signal</keyword>
<sequence>MFVATAVVLIGIIGCAPGEREVSGTPTFVGSNECRTCHAREYQGWLETLHSQGIQDPEANPKAVMGDFDVESDVRTFSLNDVAYIFGVQWKQRYLTETTDSAEQGDFLILPAQYNLATNQWKPYEAEAWQTRPFTQKCSGCHATGVTNDRLLGVEMNVGCEACHGPGSNHVEGEGRERPRSIVNPAKLPSDIGAMVCGRCHSRGSDRESNLPFAVNYIPGEYLFNTFTLLETTDTEHFFPDGLSKAHHLHYIDWRQSAHALHGVTCMSCHTVHSTGVNNKLQTKLPGSTLCRSCHEMNQPTRIHAIHSFGSCIECHMVRTAKSAVEGDIHIHTFKTVSPAETVADPNVRNSCSCHPASAQEMQAIYEQTVGAAGSSATRELTPPQTGGS</sequence>
<dbReference type="AlphaFoldDB" id="A0A1F2UKM7"/>
<dbReference type="EMBL" id="MELI01000064">
    <property type="protein sequence ID" value="OFW33547.1"/>
    <property type="molecule type" value="Genomic_DNA"/>
</dbReference>
<accession>A0A1F2UKM7</accession>
<dbReference type="InterPro" id="IPR051829">
    <property type="entry name" value="Multiheme_Cytochr_ET"/>
</dbReference>
<dbReference type="PANTHER" id="PTHR35038">
    <property type="entry name" value="DISSIMILATORY SULFITE REDUCTASE SIRA"/>
    <property type="match status" value="1"/>
</dbReference>
<proteinExistence type="predicted"/>
<dbReference type="InterPro" id="IPR023155">
    <property type="entry name" value="Cyt_c-552/4"/>
</dbReference>
<feature type="domain" description="Cytochrome c-552/4" evidence="2">
    <location>
        <begin position="134"/>
        <end position="165"/>
    </location>
</feature>
<reference evidence="3 4" key="1">
    <citation type="journal article" date="2016" name="Nat. Commun.">
        <title>Thousands of microbial genomes shed light on interconnected biogeochemical processes in an aquifer system.</title>
        <authorList>
            <person name="Anantharaman K."/>
            <person name="Brown C.T."/>
            <person name="Hug L.A."/>
            <person name="Sharon I."/>
            <person name="Castelle C.J."/>
            <person name="Probst A.J."/>
            <person name="Thomas B.C."/>
            <person name="Singh A."/>
            <person name="Wilkins M.J."/>
            <person name="Karaoz U."/>
            <person name="Brodie E.L."/>
            <person name="Williams K.H."/>
            <person name="Hubbard S.S."/>
            <person name="Banfield J.F."/>
        </authorList>
    </citation>
    <scope>NUCLEOTIDE SEQUENCE [LARGE SCALE GENOMIC DNA]</scope>
</reference>
<evidence type="ECO:0000313" key="3">
    <source>
        <dbReference type="EMBL" id="OFW33547.1"/>
    </source>
</evidence>
<evidence type="ECO:0000259" key="2">
    <source>
        <dbReference type="Pfam" id="PF13435"/>
    </source>
</evidence>
<dbReference type="PANTHER" id="PTHR35038:SF8">
    <property type="entry name" value="C-TYPE POLYHEME CYTOCHROME OMCC"/>
    <property type="match status" value="1"/>
</dbReference>
<comment type="caution">
    <text evidence="3">The sequence shown here is derived from an EMBL/GenBank/DDBJ whole genome shotgun (WGS) entry which is preliminary data.</text>
</comment>
<feature type="domain" description="Cytochrome c-552/4" evidence="2">
    <location>
        <begin position="33"/>
        <end position="62"/>
    </location>
</feature>
<dbReference type="Gene3D" id="1.10.1130.10">
    <property type="entry name" value="Flavocytochrome C3, Chain A"/>
    <property type="match status" value="2"/>
</dbReference>
<gene>
    <name evidence="3" type="ORF">A2074_03310</name>
</gene>
<dbReference type="Proteomes" id="UP000178086">
    <property type="component" value="Unassembled WGS sequence"/>
</dbReference>
<organism evidence="3 4">
    <name type="scientific">Candidatus Aquicultor primus</name>
    <dbReference type="NCBI Taxonomy" id="1797195"/>
    <lineage>
        <taxon>Bacteria</taxon>
        <taxon>Bacillati</taxon>
        <taxon>Actinomycetota</taxon>
        <taxon>Candidatus Aquicultoria</taxon>
        <taxon>Candidatus Aquicultorales</taxon>
        <taxon>Candidatus Aquicultoraceae</taxon>
        <taxon>Candidatus Aquicultor</taxon>
    </lineage>
</organism>
<evidence type="ECO:0000313" key="4">
    <source>
        <dbReference type="Proteomes" id="UP000178086"/>
    </source>
</evidence>
<name>A0A1F2UKM7_9ACTN</name>
<evidence type="ECO:0000256" key="1">
    <source>
        <dbReference type="ARBA" id="ARBA00022729"/>
    </source>
</evidence>